<keyword evidence="2" id="KW-1185">Reference proteome</keyword>
<name>A0A0V0RMC1_9BILA</name>
<dbReference type="EMBL" id="JYDL01000126">
    <property type="protein sequence ID" value="KRX15636.1"/>
    <property type="molecule type" value="Genomic_DNA"/>
</dbReference>
<protein>
    <submittedName>
        <fullName evidence="1">Uncharacterized protein</fullName>
    </submittedName>
</protein>
<evidence type="ECO:0000313" key="2">
    <source>
        <dbReference type="Proteomes" id="UP000054630"/>
    </source>
</evidence>
<gene>
    <name evidence="1" type="ORF">T07_12326</name>
</gene>
<comment type="caution">
    <text evidence="1">The sequence shown here is derived from an EMBL/GenBank/DDBJ whole genome shotgun (WGS) entry which is preliminary data.</text>
</comment>
<organism evidence="1 2">
    <name type="scientific">Trichinella nelsoni</name>
    <dbReference type="NCBI Taxonomy" id="6336"/>
    <lineage>
        <taxon>Eukaryota</taxon>
        <taxon>Metazoa</taxon>
        <taxon>Ecdysozoa</taxon>
        <taxon>Nematoda</taxon>
        <taxon>Enoplea</taxon>
        <taxon>Dorylaimia</taxon>
        <taxon>Trichinellida</taxon>
        <taxon>Trichinellidae</taxon>
        <taxon>Trichinella</taxon>
    </lineage>
</organism>
<dbReference type="OrthoDB" id="5912093at2759"/>
<dbReference type="AlphaFoldDB" id="A0A0V0RMC1"/>
<evidence type="ECO:0000313" key="1">
    <source>
        <dbReference type="EMBL" id="KRX15636.1"/>
    </source>
</evidence>
<accession>A0A0V0RMC1</accession>
<proteinExistence type="predicted"/>
<sequence length="137" mass="15712">MFVSLTIANCQQQYCNLNYWENGVREMSNDEIGVNYELAWGVFHPGMVVIRRAVHGESWSRAASGLEVALSTGYLYLHSKRTNKQANKQTIENKFNNTLDGSVRIFDRVCYRSSLSTVTGCFCKTNWSQNNYRTRPP</sequence>
<dbReference type="Proteomes" id="UP000054630">
    <property type="component" value="Unassembled WGS sequence"/>
</dbReference>
<reference evidence="1 2" key="1">
    <citation type="submission" date="2015-01" db="EMBL/GenBank/DDBJ databases">
        <title>Evolution of Trichinella species and genotypes.</title>
        <authorList>
            <person name="Korhonen P.K."/>
            <person name="Edoardo P."/>
            <person name="Giuseppe L.R."/>
            <person name="Gasser R.B."/>
        </authorList>
    </citation>
    <scope>NUCLEOTIDE SEQUENCE [LARGE SCALE GENOMIC DNA]</scope>
    <source>
        <strain evidence="1">ISS37</strain>
    </source>
</reference>